<dbReference type="Pfam" id="PF00583">
    <property type="entry name" value="Acetyltransf_1"/>
    <property type="match status" value="1"/>
</dbReference>
<dbReference type="SUPFAM" id="SSF55729">
    <property type="entry name" value="Acyl-CoA N-acyltransferases (Nat)"/>
    <property type="match status" value="1"/>
</dbReference>
<dbReference type="InterPro" id="IPR016181">
    <property type="entry name" value="Acyl_CoA_acyltransferase"/>
</dbReference>
<dbReference type="EMBL" id="VIKU02000001">
    <property type="protein sequence ID" value="NHF58680.1"/>
    <property type="molecule type" value="Genomic_DNA"/>
</dbReference>
<dbReference type="Gene3D" id="3.40.630.30">
    <property type="match status" value="1"/>
</dbReference>
<evidence type="ECO:0000313" key="5">
    <source>
        <dbReference type="Proteomes" id="UP000707206"/>
    </source>
</evidence>
<feature type="domain" description="N-acetyltransferase" evidence="3">
    <location>
        <begin position="7"/>
        <end position="148"/>
    </location>
</feature>
<gene>
    <name evidence="4" type="ORF">FK220_004975</name>
</gene>
<reference evidence="4" key="2">
    <citation type="submission" date="2020-03" db="EMBL/GenBank/DDBJ databases">
        <title>Flavobacteriaceae bacterium strain TP-CH-4, a member of the family Flavobacteriaceae isolated from a deep-sea seamount.</title>
        <authorList>
            <person name="Zhang D.-C."/>
        </authorList>
    </citation>
    <scope>NUCLEOTIDE SEQUENCE</scope>
    <source>
        <strain evidence="4">TP-CH-4</strain>
    </source>
</reference>
<evidence type="ECO:0000256" key="2">
    <source>
        <dbReference type="ARBA" id="ARBA00023315"/>
    </source>
</evidence>
<sequence>MRILEHLEIKVATTEDLTALEKVGERLFDYPIKKERTVEFLSDPRHHLVLAYDGIQLVGMASGFHYVHPDKDPQLFVNEVSVLEGYRNRGIGRRLVQFLVKEGQRLGCVEAWVATEKSNRAAQKAYLAAGGTESRERVVLYGFAMVKS</sequence>
<reference evidence="4" key="1">
    <citation type="submission" date="2019-07" db="EMBL/GenBank/DDBJ databases">
        <authorList>
            <person name="De-Chao Zhang Q."/>
        </authorList>
    </citation>
    <scope>NUCLEOTIDE SEQUENCE</scope>
    <source>
        <strain evidence="4">TP-CH-4</strain>
    </source>
</reference>
<dbReference type="Proteomes" id="UP000707206">
    <property type="component" value="Unassembled WGS sequence"/>
</dbReference>
<dbReference type="CDD" id="cd04301">
    <property type="entry name" value="NAT_SF"/>
    <property type="match status" value="1"/>
</dbReference>
<dbReference type="InterPro" id="IPR000182">
    <property type="entry name" value="GNAT_dom"/>
</dbReference>
<evidence type="ECO:0000259" key="3">
    <source>
        <dbReference type="PROSITE" id="PS51186"/>
    </source>
</evidence>
<protein>
    <submittedName>
        <fullName evidence="4">GNAT family N-acetyltransferase</fullName>
    </submittedName>
</protein>
<keyword evidence="1" id="KW-0808">Transferase</keyword>
<organism evidence="4 5">
    <name type="scientific">Pelagihabitans pacificus</name>
    <dbReference type="NCBI Taxonomy" id="2696054"/>
    <lineage>
        <taxon>Bacteria</taxon>
        <taxon>Pseudomonadati</taxon>
        <taxon>Bacteroidota</taxon>
        <taxon>Flavobacteriia</taxon>
        <taxon>Flavobacteriales</taxon>
        <taxon>Flavobacteriaceae</taxon>
        <taxon>Pelagihabitans</taxon>
    </lineage>
</organism>
<evidence type="ECO:0000313" key="4">
    <source>
        <dbReference type="EMBL" id="NHF58680.1"/>
    </source>
</evidence>
<dbReference type="InterPro" id="IPR050832">
    <property type="entry name" value="Bact_Acetyltransf"/>
</dbReference>
<accession>A0A967E5K4</accession>
<comment type="caution">
    <text evidence="4">The sequence shown here is derived from an EMBL/GenBank/DDBJ whole genome shotgun (WGS) entry which is preliminary data.</text>
</comment>
<evidence type="ECO:0000256" key="1">
    <source>
        <dbReference type="ARBA" id="ARBA00022679"/>
    </source>
</evidence>
<dbReference type="AlphaFoldDB" id="A0A967E5K4"/>
<name>A0A967E5K4_9FLAO</name>
<keyword evidence="2" id="KW-0012">Acyltransferase</keyword>
<dbReference type="PANTHER" id="PTHR43877">
    <property type="entry name" value="AMINOALKYLPHOSPHONATE N-ACETYLTRANSFERASE-RELATED-RELATED"/>
    <property type="match status" value="1"/>
</dbReference>
<dbReference type="PROSITE" id="PS51186">
    <property type="entry name" value="GNAT"/>
    <property type="match status" value="1"/>
</dbReference>
<dbReference type="RefSeq" id="WP_166204775.1">
    <property type="nucleotide sequence ID" value="NZ_VIKU02000001.1"/>
</dbReference>
<dbReference type="GO" id="GO:0016747">
    <property type="term" value="F:acyltransferase activity, transferring groups other than amino-acyl groups"/>
    <property type="evidence" value="ECO:0007669"/>
    <property type="project" value="InterPro"/>
</dbReference>
<keyword evidence="5" id="KW-1185">Reference proteome</keyword>
<proteinExistence type="predicted"/>